<dbReference type="SMART" id="SM00382">
    <property type="entry name" value="AAA"/>
    <property type="match status" value="1"/>
</dbReference>
<dbReference type="EMBL" id="JELY01003312">
    <property type="protein sequence ID" value="KYF49845.1"/>
    <property type="molecule type" value="Genomic_DNA"/>
</dbReference>
<evidence type="ECO:0000256" key="2">
    <source>
        <dbReference type="ARBA" id="ARBA00022448"/>
    </source>
</evidence>
<dbReference type="CDD" id="cd03264">
    <property type="entry name" value="ABC_drug_resistance_like"/>
    <property type="match status" value="1"/>
</dbReference>
<dbReference type="InterPro" id="IPR003439">
    <property type="entry name" value="ABC_transporter-like_ATP-bd"/>
</dbReference>
<dbReference type="PROSITE" id="PS00211">
    <property type="entry name" value="ABC_TRANSPORTER_1"/>
    <property type="match status" value="1"/>
</dbReference>
<comment type="caution">
    <text evidence="6">The sequence shown here is derived from an EMBL/GenBank/DDBJ whole genome shotgun (WGS) entry which is preliminary data.</text>
</comment>
<dbReference type="SUPFAM" id="SSF52540">
    <property type="entry name" value="P-loop containing nucleoside triphosphate hydrolases"/>
    <property type="match status" value="1"/>
</dbReference>
<dbReference type="PROSITE" id="PS50893">
    <property type="entry name" value="ABC_TRANSPORTER_2"/>
    <property type="match status" value="1"/>
</dbReference>
<proteinExistence type="inferred from homology"/>
<dbReference type="AlphaFoldDB" id="A0A150P2W6"/>
<feature type="domain" description="ABC transporter" evidence="5">
    <location>
        <begin position="7"/>
        <end position="237"/>
    </location>
</feature>
<sequence>MSDPNGLVVKGLTKTYANGVRALNGVDLNVGPGLYGLLGPNGAGKSTLMRTLATLQTPDAGTITFNGIDVIASPDRLRRRLGYLPQQIGAYPGVTGRSLLERFAWLKGRTDRRERDAEIATLLARVNLSDVGHREVATYSGGMLRRFGIALALVGSPQLLIVDEPTAGLDPAERNHFHRVLAEVAAEAVVLLSTHIVDDVENLCGRLSIVNRGRVVAEGTPAELTAPLAGRLWTRTFARGEPIPEDALNVSPTPTGTRAVVVRDVSPGDGFVAHVPKLDDAYHYLLAGSRRAEAA</sequence>
<keyword evidence="4" id="KW-0067">ATP-binding</keyword>
<evidence type="ECO:0000256" key="1">
    <source>
        <dbReference type="ARBA" id="ARBA00005417"/>
    </source>
</evidence>
<protein>
    <recommendedName>
        <fullName evidence="5">ABC transporter domain-containing protein</fullName>
    </recommendedName>
</protein>
<dbReference type="PANTHER" id="PTHR43335">
    <property type="entry name" value="ABC TRANSPORTER, ATP-BINDING PROTEIN"/>
    <property type="match status" value="1"/>
</dbReference>
<dbReference type="PANTHER" id="PTHR43335:SF2">
    <property type="entry name" value="ABC TRANSPORTER, ATP-BINDING PROTEIN"/>
    <property type="match status" value="1"/>
</dbReference>
<dbReference type="Gene3D" id="3.40.50.300">
    <property type="entry name" value="P-loop containing nucleotide triphosphate hydrolases"/>
    <property type="match status" value="1"/>
</dbReference>
<evidence type="ECO:0000259" key="5">
    <source>
        <dbReference type="PROSITE" id="PS50893"/>
    </source>
</evidence>
<comment type="similarity">
    <text evidence="1">Belongs to the ABC transporter superfamily.</text>
</comment>
<reference evidence="6 7" key="1">
    <citation type="submission" date="2014-02" db="EMBL/GenBank/DDBJ databases">
        <title>The small core and large imbalanced accessory genome model reveals a collaborative survival strategy of Sorangium cellulosum strains in nature.</title>
        <authorList>
            <person name="Han K."/>
            <person name="Peng R."/>
            <person name="Blom J."/>
            <person name="Li Y.-Z."/>
        </authorList>
    </citation>
    <scope>NUCLEOTIDE SEQUENCE [LARGE SCALE GENOMIC DNA]</scope>
    <source>
        <strain evidence="6 7">So0157-25</strain>
    </source>
</reference>
<evidence type="ECO:0000313" key="6">
    <source>
        <dbReference type="EMBL" id="KYF49845.1"/>
    </source>
</evidence>
<dbReference type="GO" id="GO:0016887">
    <property type="term" value="F:ATP hydrolysis activity"/>
    <property type="evidence" value="ECO:0007669"/>
    <property type="project" value="InterPro"/>
</dbReference>
<dbReference type="Proteomes" id="UP000075420">
    <property type="component" value="Unassembled WGS sequence"/>
</dbReference>
<evidence type="ECO:0000256" key="3">
    <source>
        <dbReference type="ARBA" id="ARBA00022741"/>
    </source>
</evidence>
<dbReference type="InterPro" id="IPR027417">
    <property type="entry name" value="P-loop_NTPase"/>
</dbReference>
<name>A0A150P2W6_SORCE</name>
<organism evidence="6 7">
    <name type="scientific">Sorangium cellulosum</name>
    <name type="common">Polyangium cellulosum</name>
    <dbReference type="NCBI Taxonomy" id="56"/>
    <lineage>
        <taxon>Bacteria</taxon>
        <taxon>Pseudomonadati</taxon>
        <taxon>Myxococcota</taxon>
        <taxon>Polyangia</taxon>
        <taxon>Polyangiales</taxon>
        <taxon>Polyangiaceae</taxon>
        <taxon>Sorangium</taxon>
    </lineage>
</organism>
<dbReference type="InterPro" id="IPR017871">
    <property type="entry name" value="ABC_transporter-like_CS"/>
</dbReference>
<keyword evidence="3" id="KW-0547">Nucleotide-binding</keyword>
<dbReference type="InterPro" id="IPR003593">
    <property type="entry name" value="AAA+_ATPase"/>
</dbReference>
<evidence type="ECO:0000256" key="4">
    <source>
        <dbReference type="ARBA" id="ARBA00022840"/>
    </source>
</evidence>
<keyword evidence="2" id="KW-0813">Transport</keyword>
<dbReference type="GO" id="GO:0005524">
    <property type="term" value="F:ATP binding"/>
    <property type="evidence" value="ECO:0007669"/>
    <property type="project" value="UniProtKB-KW"/>
</dbReference>
<dbReference type="Pfam" id="PF00005">
    <property type="entry name" value="ABC_tran"/>
    <property type="match status" value="1"/>
</dbReference>
<evidence type="ECO:0000313" key="7">
    <source>
        <dbReference type="Proteomes" id="UP000075420"/>
    </source>
</evidence>
<gene>
    <name evidence="6" type="ORF">BE08_46170</name>
</gene>
<accession>A0A150P2W6</accession>